<dbReference type="HAMAP" id="MF_00605">
    <property type="entry name" value="TrmD"/>
    <property type="match status" value="1"/>
</dbReference>
<dbReference type="Gene3D" id="1.10.1270.20">
    <property type="entry name" value="tRNA(m1g37)methyltransferase, domain 2"/>
    <property type="match status" value="1"/>
</dbReference>
<organism evidence="19 20">
    <name type="scientific">Chromobacterium sinusclupearum</name>
    <dbReference type="NCBI Taxonomy" id="2077146"/>
    <lineage>
        <taxon>Bacteria</taxon>
        <taxon>Pseudomonadati</taxon>
        <taxon>Pseudomonadota</taxon>
        <taxon>Betaproteobacteria</taxon>
        <taxon>Neisseriales</taxon>
        <taxon>Chromobacteriaceae</taxon>
        <taxon>Chromobacterium</taxon>
    </lineage>
</organism>
<keyword evidence="10 15" id="KW-0949">S-adenosyl-L-methionine</keyword>
<evidence type="ECO:0000256" key="13">
    <source>
        <dbReference type="ARBA" id="ARBA00033392"/>
    </source>
</evidence>
<keyword evidence="11 15" id="KW-0819">tRNA processing</keyword>
<dbReference type="PANTHER" id="PTHR46417">
    <property type="entry name" value="TRNA (GUANINE-N(1)-)-METHYLTRANSFERASE"/>
    <property type="match status" value="1"/>
</dbReference>
<reference evidence="19 20" key="1">
    <citation type="submission" date="2018-01" db="EMBL/GenBank/DDBJ databases">
        <title>Genomic Sequence of Chromobacterium MWU13-2610 from wild cranberry bogs within the Cape Cod National Seashore.</title>
        <authorList>
            <person name="O'Hara-Hanley K."/>
            <person name="Soby S."/>
            <person name="Harrison A."/>
        </authorList>
    </citation>
    <scope>NUCLEOTIDE SEQUENCE [LARGE SCALE GENOMIC DNA]</scope>
    <source>
        <strain evidence="19 20">MWU13-2610</strain>
    </source>
</reference>
<evidence type="ECO:0000256" key="4">
    <source>
        <dbReference type="ARBA" id="ARBA00011738"/>
    </source>
</evidence>
<sequence length="255" mass="28804">MQIDAVTLFPEMFDSIARFGVSQRALDLGLWQFRAWNPRDFTHDNYRRVDDRPYGGGPGMVMQIEPLEQALAAARARQREAGAESSHVVYLSPQGARLSHAKAVELSQRPGLILLCGRYEGIDERLIATQVDEEISIGDYVLSGGELPAMVLADAVVRLLPGVLNDAQSAYEDSFVDGLLDCPHYTRPEEYRGMRVPDVLLSGNHALIAKWRLKQSLGRTWQRRPELLKDRILTKQESRLLAEYQQEQDVQNKSE</sequence>
<comment type="function">
    <text evidence="1 15 17">Specifically methylates guanosine-37 in various tRNAs.</text>
</comment>
<dbReference type="FunFam" id="3.40.1280.10:FF:000001">
    <property type="entry name" value="tRNA (guanine-N(1)-)-methyltransferase"/>
    <property type="match status" value="1"/>
</dbReference>
<evidence type="ECO:0000313" key="20">
    <source>
        <dbReference type="Proteomes" id="UP000236416"/>
    </source>
</evidence>
<gene>
    <name evidence="15" type="primary">trmD</name>
    <name evidence="19" type="ORF">C2134_14630</name>
</gene>
<keyword evidence="9 15" id="KW-0808">Transferase</keyword>
<evidence type="ECO:0000256" key="3">
    <source>
        <dbReference type="ARBA" id="ARBA00007630"/>
    </source>
</evidence>
<evidence type="ECO:0000256" key="6">
    <source>
        <dbReference type="ARBA" id="ARBA00014679"/>
    </source>
</evidence>
<evidence type="ECO:0000256" key="9">
    <source>
        <dbReference type="ARBA" id="ARBA00022679"/>
    </source>
</evidence>
<evidence type="ECO:0000259" key="18">
    <source>
        <dbReference type="Pfam" id="PF01746"/>
    </source>
</evidence>
<keyword evidence="7 15" id="KW-0963">Cytoplasm</keyword>
<comment type="catalytic activity">
    <reaction evidence="14 15 17">
        <text>guanosine(37) in tRNA + S-adenosyl-L-methionine = N(1)-methylguanosine(37) in tRNA + S-adenosyl-L-homocysteine + H(+)</text>
        <dbReference type="Rhea" id="RHEA:36899"/>
        <dbReference type="Rhea" id="RHEA-COMP:10145"/>
        <dbReference type="Rhea" id="RHEA-COMP:10147"/>
        <dbReference type="ChEBI" id="CHEBI:15378"/>
        <dbReference type="ChEBI" id="CHEBI:57856"/>
        <dbReference type="ChEBI" id="CHEBI:59789"/>
        <dbReference type="ChEBI" id="CHEBI:73542"/>
        <dbReference type="ChEBI" id="CHEBI:74269"/>
        <dbReference type="EC" id="2.1.1.228"/>
    </reaction>
</comment>
<evidence type="ECO:0000256" key="16">
    <source>
        <dbReference type="PIRSR" id="PIRSR000386-1"/>
    </source>
</evidence>
<evidence type="ECO:0000256" key="2">
    <source>
        <dbReference type="ARBA" id="ARBA00004496"/>
    </source>
</evidence>
<comment type="subunit">
    <text evidence="4 15 17">Homodimer.</text>
</comment>
<dbReference type="NCBIfam" id="NF000648">
    <property type="entry name" value="PRK00026.1"/>
    <property type="match status" value="1"/>
</dbReference>
<evidence type="ECO:0000256" key="12">
    <source>
        <dbReference type="ARBA" id="ARBA00029736"/>
    </source>
</evidence>
<evidence type="ECO:0000256" key="1">
    <source>
        <dbReference type="ARBA" id="ARBA00002634"/>
    </source>
</evidence>
<dbReference type="FunFam" id="1.10.1270.20:FF:000001">
    <property type="entry name" value="tRNA (guanine-N(1)-)-methyltransferase"/>
    <property type="match status" value="1"/>
</dbReference>
<dbReference type="NCBIfam" id="TIGR00088">
    <property type="entry name" value="trmD"/>
    <property type="match status" value="1"/>
</dbReference>
<dbReference type="AlphaFoldDB" id="A0A2K4MLD4"/>
<dbReference type="InterPro" id="IPR029026">
    <property type="entry name" value="tRNA_m1G_MTases_N"/>
</dbReference>
<dbReference type="InterPro" id="IPR016009">
    <property type="entry name" value="tRNA_MeTrfase_TRMD/TRM10"/>
</dbReference>
<comment type="similarity">
    <text evidence="3 15 17">Belongs to the RNA methyltransferase TrmD family.</text>
</comment>
<evidence type="ECO:0000256" key="7">
    <source>
        <dbReference type="ARBA" id="ARBA00022490"/>
    </source>
</evidence>
<evidence type="ECO:0000256" key="11">
    <source>
        <dbReference type="ARBA" id="ARBA00022694"/>
    </source>
</evidence>
<dbReference type="GO" id="GO:0005829">
    <property type="term" value="C:cytosol"/>
    <property type="evidence" value="ECO:0007669"/>
    <property type="project" value="TreeGrafter"/>
</dbReference>
<keyword evidence="8 15" id="KW-0489">Methyltransferase</keyword>
<dbReference type="CDD" id="cd18080">
    <property type="entry name" value="TrmD-like"/>
    <property type="match status" value="1"/>
</dbReference>
<dbReference type="Pfam" id="PF01746">
    <property type="entry name" value="tRNA_m1G_MT"/>
    <property type="match status" value="1"/>
</dbReference>
<dbReference type="InterPro" id="IPR023148">
    <property type="entry name" value="tRNA_m1G_MeTrfase_C_sf"/>
</dbReference>
<accession>A0A2K4MLD4</accession>
<evidence type="ECO:0000256" key="5">
    <source>
        <dbReference type="ARBA" id="ARBA00012807"/>
    </source>
</evidence>
<dbReference type="SUPFAM" id="SSF75217">
    <property type="entry name" value="alpha/beta knot"/>
    <property type="match status" value="1"/>
</dbReference>
<evidence type="ECO:0000256" key="17">
    <source>
        <dbReference type="RuleBase" id="RU003464"/>
    </source>
</evidence>
<feature type="binding site" evidence="15 16">
    <location>
        <position position="117"/>
    </location>
    <ligand>
        <name>S-adenosyl-L-methionine</name>
        <dbReference type="ChEBI" id="CHEBI:59789"/>
    </ligand>
</feature>
<feature type="domain" description="tRNA methyltransferase TRMD/TRM10-type" evidence="18">
    <location>
        <begin position="1"/>
        <end position="229"/>
    </location>
</feature>
<name>A0A2K4MLD4_9NEIS</name>
<proteinExistence type="inferred from homology"/>
<evidence type="ECO:0000256" key="15">
    <source>
        <dbReference type="HAMAP-Rule" id="MF_00605"/>
    </source>
</evidence>
<dbReference type="EMBL" id="PPTF01000068">
    <property type="protein sequence ID" value="POA97886.1"/>
    <property type="molecule type" value="Genomic_DNA"/>
</dbReference>
<dbReference type="InterPro" id="IPR029028">
    <property type="entry name" value="Alpha/beta_knot_MTases"/>
</dbReference>
<dbReference type="Proteomes" id="UP000236416">
    <property type="component" value="Unassembled WGS sequence"/>
</dbReference>
<feature type="binding site" evidence="15 16">
    <location>
        <begin position="137"/>
        <end position="142"/>
    </location>
    <ligand>
        <name>S-adenosyl-L-methionine</name>
        <dbReference type="ChEBI" id="CHEBI:59789"/>
    </ligand>
</feature>
<comment type="caution">
    <text evidence="19">The sequence shown here is derived from an EMBL/GenBank/DDBJ whole genome shotgun (WGS) entry which is preliminary data.</text>
</comment>
<evidence type="ECO:0000256" key="8">
    <source>
        <dbReference type="ARBA" id="ARBA00022603"/>
    </source>
</evidence>
<comment type="subcellular location">
    <subcellularLocation>
        <location evidence="2 15 17">Cytoplasm</location>
    </subcellularLocation>
</comment>
<evidence type="ECO:0000256" key="14">
    <source>
        <dbReference type="ARBA" id="ARBA00047783"/>
    </source>
</evidence>
<dbReference type="InterPro" id="IPR002649">
    <property type="entry name" value="tRNA_m1G_MeTrfase_TrmD"/>
</dbReference>
<evidence type="ECO:0000256" key="10">
    <source>
        <dbReference type="ARBA" id="ARBA00022691"/>
    </source>
</evidence>
<evidence type="ECO:0000313" key="19">
    <source>
        <dbReference type="EMBL" id="POA97886.1"/>
    </source>
</evidence>
<dbReference type="EC" id="2.1.1.228" evidence="5 15"/>
<dbReference type="GO" id="GO:0052906">
    <property type="term" value="F:tRNA (guanine(37)-N1)-methyltransferase activity"/>
    <property type="evidence" value="ECO:0007669"/>
    <property type="project" value="UniProtKB-UniRule"/>
</dbReference>
<dbReference type="PIRSF" id="PIRSF000386">
    <property type="entry name" value="tRNA_mtase"/>
    <property type="match status" value="1"/>
</dbReference>
<protein>
    <recommendedName>
        <fullName evidence="6 15">tRNA (guanine-N(1)-)-methyltransferase</fullName>
        <ecNumber evidence="5 15">2.1.1.228</ecNumber>
    </recommendedName>
    <alternativeName>
        <fullName evidence="12 15">M1G-methyltransferase</fullName>
    </alternativeName>
    <alternativeName>
        <fullName evidence="13 15">tRNA [GM37] methyltransferase</fullName>
    </alternativeName>
</protein>
<dbReference type="PANTHER" id="PTHR46417:SF1">
    <property type="entry name" value="TRNA (GUANINE-N(1)-)-METHYLTRANSFERASE"/>
    <property type="match status" value="1"/>
</dbReference>
<keyword evidence="20" id="KW-1185">Reference proteome</keyword>
<dbReference type="GO" id="GO:0002939">
    <property type="term" value="P:tRNA N1-guanine methylation"/>
    <property type="evidence" value="ECO:0007669"/>
    <property type="project" value="TreeGrafter"/>
</dbReference>
<dbReference type="Gene3D" id="3.40.1280.10">
    <property type="match status" value="1"/>
</dbReference>
<dbReference type="RefSeq" id="WP_103320882.1">
    <property type="nucleotide sequence ID" value="NZ_PPTF01000068.1"/>
</dbReference>